<dbReference type="AlphaFoldDB" id="A0A9W9YXP8"/>
<organism evidence="2 3">
    <name type="scientific">Desmophyllum pertusum</name>
    <dbReference type="NCBI Taxonomy" id="174260"/>
    <lineage>
        <taxon>Eukaryota</taxon>
        <taxon>Metazoa</taxon>
        <taxon>Cnidaria</taxon>
        <taxon>Anthozoa</taxon>
        <taxon>Hexacorallia</taxon>
        <taxon>Scleractinia</taxon>
        <taxon>Caryophylliina</taxon>
        <taxon>Caryophylliidae</taxon>
        <taxon>Desmophyllum</taxon>
    </lineage>
</organism>
<dbReference type="Gene3D" id="3.40.30.10">
    <property type="entry name" value="Glutaredoxin"/>
    <property type="match status" value="1"/>
</dbReference>
<dbReference type="EMBL" id="MU826849">
    <property type="protein sequence ID" value="KAJ7371286.1"/>
    <property type="molecule type" value="Genomic_DNA"/>
</dbReference>
<feature type="compositionally biased region" description="Low complexity" evidence="1">
    <location>
        <begin position="127"/>
        <end position="162"/>
    </location>
</feature>
<protein>
    <submittedName>
        <fullName evidence="2">UBX domain-containing protein 4</fullName>
    </submittedName>
</protein>
<dbReference type="GO" id="GO:0005783">
    <property type="term" value="C:endoplasmic reticulum"/>
    <property type="evidence" value="ECO:0007669"/>
    <property type="project" value="TreeGrafter"/>
</dbReference>
<dbReference type="Proteomes" id="UP001163046">
    <property type="component" value="Unassembled WGS sequence"/>
</dbReference>
<sequence length="180" mass="19516">MQWFTGSIPEAIGQSRQKGLVFLVYIEGDNEDTQKMNAIWEDPQIAETLSKERCVAIKLDHKSEDCNQFSKLYPIVCIPATYFIGESGLPLEVVGGSLPVDEFVTKANKALETHLKSATNNAAIKPEASTAPQTSEASSSTQQSVVSSMPQEQPASQQSQEASSRDTVGTPGPSQVRQEI</sequence>
<dbReference type="PANTHER" id="PTHR46424:SF1">
    <property type="entry name" value="UBX DOMAIN-CONTAINING PROTEIN 4"/>
    <property type="match status" value="1"/>
</dbReference>
<accession>A0A9W9YXP8</accession>
<evidence type="ECO:0000256" key="1">
    <source>
        <dbReference type="SAM" id="MobiDB-lite"/>
    </source>
</evidence>
<dbReference type="GO" id="GO:0036503">
    <property type="term" value="P:ERAD pathway"/>
    <property type="evidence" value="ECO:0007669"/>
    <property type="project" value="TreeGrafter"/>
</dbReference>
<gene>
    <name evidence="2" type="primary">UBXN4_2</name>
    <name evidence="2" type="ORF">OS493_026930</name>
</gene>
<evidence type="ECO:0000313" key="3">
    <source>
        <dbReference type="Proteomes" id="UP001163046"/>
    </source>
</evidence>
<proteinExistence type="predicted"/>
<dbReference type="InterPro" id="IPR036249">
    <property type="entry name" value="Thioredoxin-like_sf"/>
</dbReference>
<dbReference type="PANTHER" id="PTHR46424">
    <property type="entry name" value="UBX DOMAIN-CONTAINING PROTEIN 4"/>
    <property type="match status" value="1"/>
</dbReference>
<keyword evidence="3" id="KW-1185">Reference proteome</keyword>
<comment type="caution">
    <text evidence="2">The sequence shown here is derived from an EMBL/GenBank/DDBJ whole genome shotgun (WGS) entry which is preliminary data.</text>
</comment>
<reference evidence="2" key="1">
    <citation type="submission" date="2023-01" db="EMBL/GenBank/DDBJ databases">
        <title>Genome assembly of the deep-sea coral Lophelia pertusa.</title>
        <authorList>
            <person name="Herrera S."/>
            <person name="Cordes E."/>
        </authorList>
    </citation>
    <scope>NUCLEOTIDE SEQUENCE</scope>
    <source>
        <strain evidence="2">USNM1676648</strain>
        <tissue evidence="2">Polyp</tissue>
    </source>
</reference>
<feature type="region of interest" description="Disordered" evidence="1">
    <location>
        <begin position="121"/>
        <end position="180"/>
    </location>
</feature>
<evidence type="ECO:0000313" key="2">
    <source>
        <dbReference type="EMBL" id="KAJ7371286.1"/>
    </source>
</evidence>
<dbReference type="OrthoDB" id="2445133at2759"/>
<dbReference type="Pfam" id="PF23187">
    <property type="entry name" value="UBX7_N"/>
    <property type="match status" value="1"/>
</dbReference>
<name>A0A9W9YXP8_9CNID</name>
<dbReference type="SUPFAM" id="SSF52833">
    <property type="entry name" value="Thioredoxin-like"/>
    <property type="match status" value="1"/>
</dbReference>